<dbReference type="Gene3D" id="3.90.1150.10">
    <property type="entry name" value="Aspartate Aminotransferase, domain 1"/>
    <property type="match status" value="1"/>
</dbReference>
<dbReference type="AlphaFoldDB" id="A0A157Q0R9"/>
<evidence type="ECO:0000259" key="12">
    <source>
        <dbReference type="Pfam" id="PF00155"/>
    </source>
</evidence>
<keyword evidence="14" id="KW-1185">Reference proteome</keyword>
<dbReference type="GO" id="GO:0030170">
    <property type="term" value="F:pyridoxal phosphate binding"/>
    <property type="evidence" value="ECO:0007669"/>
    <property type="project" value="InterPro"/>
</dbReference>
<dbReference type="STRING" id="123899.SAMEA3906487_02935"/>
<dbReference type="PANTHER" id="PTHR42885:SF2">
    <property type="entry name" value="HISTIDINOL-PHOSPHATE AMINOTRANSFERASE"/>
    <property type="match status" value="1"/>
</dbReference>
<gene>
    <name evidence="13" type="primary">hisC2_1</name>
    <name evidence="11" type="synonym">hisC</name>
    <name evidence="13" type="ORF">SAMEA3906487_02935</name>
</gene>
<evidence type="ECO:0000256" key="11">
    <source>
        <dbReference type="HAMAP-Rule" id="MF_01023"/>
    </source>
</evidence>
<dbReference type="PANTHER" id="PTHR42885">
    <property type="entry name" value="HISTIDINOL-PHOSPHATE AMINOTRANSFERASE-RELATED"/>
    <property type="match status" value="1"/>
</dbReference>
<keyword evidence="5 11" id="KW-0032">Aminotransferase</keyword>
<dbReference type="InterPro" id="IPR004839">
    <property type="entry name" value="Aminotransferase_I/II_large"/>
</dbReference>
<comment type="cofactor">
    <cofactor evidence="1 11">
        <name>pyridoxal 5'-phosphate</name>
        <dbReference type="ChEBI" id="CHEBI:597326"/>
    </cofactor>
</comment>
<dbReference type="UniPathway" id="UPA00031">
    <property type="reaction ID" value="UER00012"/>
</dbReference>
<dbReference type="KEGG" id="btrm:SAMEA390648702935"/>
<dbReference type="InterPro" id="IPR005861">
    <property type="entry name" value="HisP_aminotrans"/>
</dbReference>
<dbReference type="HAMAP" id="MF_01023">
    <property type="entry name" value="HisC_aminotrans_2"/>
    <property type="match status" value="1"/>
</dbReference>
<evidence type="ECO:0000256" key="4">
    <source>
        <dbReference type="ARBA" id="ARBA00011738"/>
    </source>
</evidence>
<dbReference type="EC" id="2.6.1.9" evidence="11"/>
<dbReference type="Proteomes" id="UP000076825">
    <property type="component" value="Chromosome 1"/>
</dbReference>
<protein>
    <recommendedName>
        <fullName evidence="11">Histidinol-phosphate aminotransferase</fullName>
        <ecNumber evidence="11">2.6.1.9</ecNumber>
    </recommendedName>
    <alternativeName>
        <fullName evidence="11">Imidazole acetol-phosphate transaminase</fullName>
    </alternativeName>
</protein>
<reference evidence="13 14" key="1">
    <citation type="submission" date="2016-04" db="EMBL/GenBank/DDBJ databases">
        <authorList>
            <consortium name="Pathogen Informatics"/>
        </authorList>
    </citation>
    <scope>NUCLEOTIDE SEQUENCE [LARGE SCALE GENOMIC DNA]</scope>
    <source>
        <strain evidence="13 14">H044680328</strain>
    </source>
</reference>
<keyword evidence="7 11" id="KW-0808">Transferase</keyword>
<comment type="pathway">
    <text evidence="2 11">Amino-acid biosynthesis; L-histidine biosynthesis; L-histidine from 5-phospho-alpha-D-ribose 1-diphosphate: step 7/9.</text>
</comment>
<name>A0A157Q0R9_9BORD</name>
<feature type="modified residue" description="N6-(pyridoxal phosphate)lysine" evidence="11">
    <location>
        <position position="231"/>
    </location>
</feature>
<dbReference type="PATRIC" id="fig|123899.6.peg.2926"/>
<comment type="subunit">
    <text evidence="4 11">Homodimer.</text>
</comment>
<dbReference type="GO" id="GO:0000105">
    <property type="term" value="P:L-histidine biosynthetic process"/>
    <property type="evidence" value="ECO:0007669"/>
    <property type="project" value="UniProtKB-UniRule"/>
</dbReference>
<accession>A0A157Q0R9</accession>
<dbReference type="InterPro" id="IPR015422">
    <property type="entry name" value="PyrdxlP-dep_Trfase_small"/>
</dbReference>
<dbReference type="GO" id="GO:0004400">
    <property type="term" value="F:histidinol-phosphate transaminase activity"/>
    <property type="evidence" value="ECO:0007669"/>
    <property type="project" value="UniProtKB-UniRule"/>
</dbReference>
<dbReference type="NCBIfam" id="TIGR01141">
    <property type="entry name" value="hisC"/>
    <property type="match status" value="1"/>
</dbReference>
<evidence type="ECO:0000313" key="14">
    <source>
        <dbReference type="Proteomes" id="UP000076825"/>
    </source>
</evidence>
<evidence type="ECO:0000256" key="8">
    <source>
        <dbReference type="ARBA" id="ARBA00022898"/>
    </source>
</evidence>
<feature type="domain" description="Aminotransferase class I/classII large" evidence="12">
    <location>
        <begin position="40"/>
        <end position="368"/>
    </location>
</feature>
<dbReference type="PROSITE" id="PS00599">
    <property type="entry name" value="AA_TRANSFER_CLASS_2"/>
    <property type="match status" value="1"/>
</dbReference>
<dbReference type="EMBL" id="LT546645">
    <property type="protein sequence ID" value="SAI71843.1"/>
    <property type="molecule type" value="Genomic_DNA"/>
</dbReference>
<sequence length="384" mass="41661">MKRGRFLLGTIAIMDDSFLSPRLRGLQPYVPGEQPQIEGLVKLNTNENAYPPSARVRAAIIEAASHGLERYPDPESWALRRAIAHHHEVDPSQVFVGNGSDEVLGHAFAAFFQHAPARLLLPDVTYGFYAVYCQLYDIPALPVPVDAGLQLDVEAFAQAAGQPEGCAGIVLANPNAPTGQGLGAEQLRTLLAIAPARVVMVDEAYVDFGGESAVDLVAQHPNLLVVQTLSKSRALAGLRVGWAVGQPELIELLTRVKNSFNAYPLGWLAQQGAIAALQDQAHFEQTRRAVMRTRERLAEGLRERGFEVLPSLANFLFARHPARDAGELAAQLRQARILVRHFRQPRIAQYLRISIGTDAQADYLLHALDGLLAQAGGTADTASG</sequence>
<keyword evidence="8 11" id="KW-0663">Pyridoxal phosphate</keyword>
<evidence type="ECO:0000256" key="1">
    <source>
        <dbReference type="ARBA" id="ARBA00001933"/>
    </source>
</evidence>
<organism evidence="13 14">
    <name type="scientific">Bordetella trematum</name>
    <dbReference type="NCBI Taxonomy" id="123899"/>
    <lineage>
        <taxon>Bacteria</taxon>
        <taxon>Pseudomonadati</taxon>
        <taxon>Pseudomonadota</taxon>
        <taxon>Betaproteobacteria</taxon>
        <taxon>Burkholderiales</taxon>
        <taxon>Alcaligenaceae</taxon>
        <taxon>Bordetella</taxon>
    </lineage>
</organism>
<dbReference type="Gene3D" id="3.40.640.10">
    <property type="entry name" value="Type I PLP-dependent aspartate aminotransferase-like (Major domain)"/>
    <property type="match status" value="1"/>
</dbReference>
<keyword evidence="9 11" id="KW-0368">Histidine biosynthesis</keyword>
<evidence type="ECO:0000256" key="3">
    <source>
        <dbReference type="ARBA" id="ARBA00007970"/>
    </source>
</evidence>
<keyword evidence="6 11" id="KW-0028">Amino-acid biosynthesis</keyword>
<dbReference type="InterPro" id="IPR015424">
    <property type="entry name" value="PyrdxlP-dep_Trfase"/>
</dbReference>
<comment type="catalytic activity">
    <reaction evidence="10 11">
        <text>L-histidinol phosphate + 2-oxoglutarate = 3-(imidazol-4-yl)-2-oxopropyl phosphate + L-glutamate</text>
        <dbReference type="Rhea" id="RHEA:23744"/>
        <dbReference type="ChEBI" id="CHEBI:16810"/>
        <dbReference type="ChEBI" id="CHEBI:29985"/>
        <dbReference type="ChEBI" id="CHEBI:57766"/>
        <dbReference type="ChEBI" id="CHEBI:57980"/>
        <dbReference type="EC" id="2.6.1.9"/>
    </reaction>
</comment>
<comment type="similarity">
    <text evidence="3 11">Belongs to the class-II pyridoxal-phosphate-dependent aminotransferase family. Histidinol-phosphate aminotransferase subfamily.</text>
</comment>
<evidence type="ECO:0000256" key="6">
    <source>
        <dbReference type="ARBA" id="ARBA00022605"/>
    </source>
</evidence>
<evidence type="ECO:0000256" key="9">
    <source>
        <dbReference type="ARBA" id="ARBA00023102"/>
    </source>
</evidence>
<dbReference type="InterPro" id="IPR015421">
    <property type="entry name" value="PyrdxlP-dep_Trfase_major"/>
</dbReference>
<evidence type="ECO:0000256" key="7">
    <source>
        <dbReference type="ARBA" id="ARBA00022679"/>
    </source>
</evidence>
<dbReference type="InterPro" id="IPR001917">
    <property type="entry name" value="Aminotrans_II_pyridoxalP_BS"/>
</dbReference>
<evidence type="ECO:0000313" key="13">
    <source>
        <dbReference type="EMBL" id="SAI71843.1"/>
    </source>
</evidence>
<evidence type="ECO:0000256" key="2">
    <source>
        <dbReference type="ARBA" id="ARBA00005011"/>
    </source>
</evidence>
<evidence type="ECO:0000256" key="5">
    <source>
        <dbReference type="ARBA" id="ARBA00022576"/>
    </source>
</evidence>
<proteinExistence type="inferred from homology"/>
<dbReference type="eggNOG" id="COG0079">
    <property type="taxonomic scope" value="Bacteria"/>
</dbReference>
<dbReference type="CDD" id="cd00609">
    <property type="entry name" value="AAT_like"/>
    <property type="match status" value="1"/>
</dbReference>
<evidence type="ECO:0000256" key="10">
    <source>
        <dbReference type="ARBA" id="ARBA00047481"/>
    </source>
</evidence>
<dbReference type="SUPFAM" id="SSF53383">
    <property type="entry name" value="PLP-dependent transferases"/>
    <property type="match status" value="1"/>
</dbReference>
<dbReference type="Pfam" id="PF00155">
    <property type="entry name" value="Aminotran_1_2"/>
    <property type="match status" value="1"/>
</dbReference>